<feature type="compositionally biased region" description="Low complexity" evidence="1">
    <location>
        <begin position="92"/>
        <end position="138"/>
    </location>
</feature>
<feature type="compositionally biased region" description="Gly residues" evidence="1">
    <location>
        <begin position="364"/>
        <end position="377"/>
    </location>
</feature>
<feature type="compositionally biased region" description="Gly residues" evidence="1">
    <location>
        <begin position="54"/>
        <end position="68"/>
    </location>
</feature>
<feature type="transmembrane region" description="Helical" evidence="2">
    <location>
        <begin position="383"/>
        <end position="403"/>
    </location>
</feature>
<feature type="compositionally biased region" description="Low complexity" evidence="1">
    <location>
        <begin position="167"/>
        <end position="192"/>
    </location>
</feature>
<evidence type="ECO:0000256" key="1">
    <source>
        <dbReference type="SAM" id="MobiDB-lite"/>
    </source>
</evidence>
<feature type="compositionally biased region" description="Low complexity" evidence="1">
    <location>
        <begin position="418"/>
        <end position="432"/>
    </location>
</feature>
<feature type="compositionally biased region" description="Pro residues" evidence="1">
    <location>
        <begin position="154"/>
        <end position="166"/>
    </location>
</feature>
<gene>
    <name evidence="3" type="primary">sle_39970</name>
</gene>
<feature type="region of interest" description="Disordered" evidence="1">
    <location>
        <begin position="407"/>
        <end position="434"/>
    </location>
</feature>
<organism evidence="3 4">
    <name type="scientific">Streptomyces leeuwenhoekii</name>
    <dbReference type="NCBI Taxonomy" id="1437453"/>
    <lineage>
        <taxon>Bacteria</taxon>
        <taxon>Bacillati</taxon>
        <taxon>Actinomycetota</taxon>
        <taxon>Actinomycetes</taxon>
        <taxon>Kitasatosporales</taxon>
        <taxon>Streptomycetaceae</taxon>
        <taxon>Streptomyces</taxon>
    </lineage>
</organism>
<feature type="region of interest" description="Disordered" evidence="1">
    <location>
        <begin position="535"/>
        <end position="561"/>
    </location>
</feature>
<evidence type="ECO:0000313" key="3">
    <source>
        <dbReference type="EMBL" id="CQR63456.1"/>
    </source>
</evidence>
<keyword evidence="2" id="KW-1133">Transmembrane helix</keyword>
<dbReference type="KEGG" id="sle:sle_39970"/>
<feature type="compositionally biased region" description="Polar residues" evidence="1">
    <location>
        <begin position="541"/>
        <end position="558"/>
    </location>
</feature>
<keyword evidence="2" id="KW-0472">Membrane</keyword>
<keyword evidence="2" id="KW-0812">Transmembrane</keyword>
<evidence type="ECO:0000313" key="4">
    <source>
        <dbReference type="Proteomes" id="UP000035016"/>
    </source>
</evidence>
<proteinExistence type="predicted"/>
<evidence type="ECO:0000256" key="2">
    <source>
        <dbReference type="SAM" id="Phobius"/>
    </source>
</evidence>
<name>A0A0F7W345_STRLW</name>
<dbReference type="Proteomes" id="UP000035016">
    <property type="component" value="Chromosome Chromosome"/>
</dbReference>
<accession>A0A0F7W345</accession>
<dbReference type="AlphaFoldDB" id="A0A0F7W345"/>
<feature type="region of interest" description="Disordered" evidence="1">
    <location>
        <begin position="1"/>
        <end position="377"/>
    </location>
</feature>
<feature type="compositionally biased region" description="Pro residues" evidence="1">
    <location>
        <begin position="349"/>
        <end position="362"/>
    </location>
</feature>
<feature type="compositionally biased region" description="Low complexity" evidence="1">
    <location>
        <begin position="69"/>
        <end position="79"/>
    </location>
</feature>
<reference evidence="3 4" key="1">
    <citation type="submission" date="2015-02" db="EMBL/GenBank/DDBJ databases">
        <authorList>
            <person name="Gomez-Escribano P.J."/>
        </authorList>
    </citation>
    <scope>NUCLEOTIDE SEQUENCE [LARGE SCALE GENOMIC DNA]</scope>
    <source>
        <strain evidence="4">C34 (DSM 42122 / NRRL B-24963)</strain>
    </source>
</reference>
<dbReference type="RefSeq" id="WP_047121946.1">
    <property type="nucleotide sequence ID" value="NZ_LN831790.1"/>
</dbReference>
<feature type="compositionally biased region" description="Low complexity" evidence="1">
    <location>
        <begin position="41"/>
        <end position="51"/>
    </location>
</feature>
<protein>
    <submittedName>
        <fullName evidence="3">Uncharacterized protein</fullName>
    </submittedName>
</protein>
<feature type="compositionally biased region" description="Pro residues" evidence="1">
    <location>
        <begin position="80"/>
        <end position="91"/>
    </location>
</feature>
<dbReference type="EMBL" id="LN831790">
    <property type="protein sequence ID" value="CQR63456.1"/>
    <property type="molecule type" value="Genomic_DNA"/>
</dbReference>
<feature type="compositionally biased region" description="Low complexity" evidence="1">
    <location>
        <begin position="287"/>
        <end position="300"/>
    </location>
</feature>
<sequence>MTQSGQGEQPSAGPAREGIVLPSDGGGPLLPGPPGGQSWDGAWAPEQQAPAPGGPGHPQGAAPGGPAQGGPAAPAQPWGHPGPGPLPPEGAQPPAYGAQAPHPASGPAYGYGPAGPSYGAPGQPQSPAGPSYGPAGQSYGAPAQSYGAPAQFYGPPPAQPYGPPPGQAHDPAGPAYGQPAAAYDGSGGAASAPLPPAHEGATQYLPPVPGGQGGPGADAATQYLPPVAPSADDGATQYIPPVSAGALPPERPAGAPSEETRFLGRVPHGSPPGAPAGPDAESTQYIAPVPGQPAGAPYGAAPGGDAGRQPPAEFDNLFRAAPGGDGPAASTQQMPLVGDQPPYRAAPGAPAPQGPGGYPPQGPGAYGGGGSGRGGRSGSRVPLLAAIGVGLAVVGVGAGALLAGGDGEKKDAGEQTVSATAPATPETSASPTVDPVRQQAVELDKLLADSGSSRAAVIKAVAEVRVCDNLPEAARSLREAAKQRTALVTRLRQLAVDRLPDHAALTDELTKAWQASASADDHYAAWADQVAGKNGCKKGQARSTGHTQAGNQASATANTHKKEAARLWNAIAQQYRLTSRQASQL</sequence>